<proteinExistence type="inferred from homology"/>
<comment type="similarity">
    <text evidence="1">Belongs to the short-chain dehydrogenases/reductases (SDR) family.</text>
</comment>
<dbReference type="GO" id="GO:0016491">
    <property type="term" value="F:oxidoreductase activity"/>
    <property type="evidence" value="ECO:0007669"/>
    <property type="project" value="UniProtKB-KW"/>
</dbReference>
<dbReference type="Gene3D" id="3.40.50.720">
    <property type="entry name" value="NAD(P)-binding Rossmann-like Domain"/>
    <property type="match status" value="1"/>
</dbReference>
<dbReference type="GeneID" id="89936977"/>
<dbReference type="InterPro" id="IPR036291">
    <property type="entry name" value="NAD(P)-bd_dom_sf"/>
</dbReference>
<dbReference type="RefSeq" id="XP_064674797.1">
    <property type="nucleotide sequence ID" value="XM_064812852.1"/>
</dbReference>
<evidence type="ECO:0000256" key="1">
    <source>
        <dbReference type="ARBA" id="ARBA00006484"/>
    </source>
</evidence>
<dbReference type="PRINTS" id="PR00081">
    <property type="entry name" value="GDHRDH"/>
</dbReference>
<reference evidence="4" key="1">
    <citation type="journal article" date="2023" name="Mol. Phylogenet. Evol.">
        <title>Genome-scale phylogeny and comparative genomics of the fungal order Sordariales.</title>
        <authorList>
            <person name="Hensen N."/>
            <person name="Bonometti L."/>
            <person name="Westerberg I."/>
            <person name="Brannstrom I.O."/>
            <person name="Guillou S."/>
            <person name="Cros-Aarteil S."/>
            <person name="Calhoun S."/>
            <person name="Haridas S."/>
            <person name="Kuo A."/>
            <person name="Mondo S."/>
            <person name="Pangilinan J."/>
            <person name="Riley R."/>
            <person name="LaButti K."/>
            <person name="Andreopoulos B."/>
            <person name="Lipzen A."/>
            <person name="Chen C."/>
            <person name="Yan M."/>
            <person name="Daum C."/>
            <person name="Ng V."/>
            <person name="Clum A."/>
            <person name="Steindorff A."/>
            <person name="Ohm R.A."/>
            <person name="Martin F."/>
            <person name="Silar P."/>
            <person name="Natvig D.O."/>
            <person name="Lalanne C."/>
            <person name="Gautier V."/>
            <person name="Ament-Velasquez S.L."/>
            <person name="Kruys A."/>
            <person name="Hutchinson M.I."/>
            <person name="Powell A.J."/>
            <person name="Barry K."/>
            <person name="Miller A.N."/>
            <person name="Grigoriev I.V."/>
            <person name="Debuchy R."/>
            <person name="Gladieux P."/>
            <person name="Hiltunen Thoren M."/>
            <person name="Johannesson H."/>
        </authorList>
    </citation>
    <scope>NUCLEOTIDE SEQUENCE</scope>
    <source>
        <strain evidence="4">CBS 508.74</strain>
    </source>
</reference>
<dbReference type="InterPro" id="IPR002347">
    <property type="entry name" value="SDR_fam"/>
</dbReference>
<dbReference type="Proteomes" id="UP001302812">
    <property type="component" value="Unassembled WGS sequence"/>
</dbReference>
<reference evidence="4" key="2">
    <citation type="submission" date="2023-05" db="EMBL/GenBank/DDBJ databases">
        <authorList>
            <consortium name="Lawrence Berkeley National Laboratory"/>
            <person name="Steindorff A."/>
            <person name="Hensen N."/>
            <person name="Bonometti L."/>
            <person name="Westerberg I."/>
            <person name="Brannstrom I.O."/>
            <person name="Guillou S."/>
            <person name="Cros-Aarteil S."/>
            <person name="Calhoun S."/>
            <person name="Haridas S."/>
            <person name="Kuo A."/>
            <person name="Mondo S."/>
            <person name="Pangilinan J."/>
            <person name="Riley R."/>
            <person name="Labutti K."/>
            <person name="Andreopoulos B."/>
            <person name="Lipzen A."/>
            <person name="Chen C."/>
            <person name="Yanf M."/>
            <person name="Daum C."/>
            <person name="Ng V."/>
            <person name="Clum A."/>
            <person name="Ohm R."/>
            <person name="Martin F."/>
            <person name="Silar P."/>
            <person name="Natvig D."/>
            <person name="Lalanne C."/>
            <person name="Gautier V."/>
            <person name="Ament-Velasquez S.L."/>
            <person name="Kruys A."/>
            <person name="Hutchinson M.I."/>
            <person name="Powell A.J."/>
            <person name="Barry K."/>
            <person name="Miller A.N."/>
            <person name="Grigoriev I.V."/>
            <person name="Debuchy R."/>
            <person name="Gladieux P."/>
            <person name="Thoren M.H."/>
            <person name="Johannesson H."/>
        </authorList>
    </citation>
    <scope>NUCLEOTIDE SEQUENCE</scope>
    <source>
        <strain evidence="4">CBS 508.74</strain>
    </source>
</reference>
<gene>
    <name evidence="4" type="ORF">N656DRAFT_743289</name>
</gene>
<comment type="caution">
    <text evidence="4">The sequence shown here is derived from an EMBL/GenBank/DDBJ whole genome shotgun (WGS) entry which is preliminary data.</text>
</comment>
<evidence type="ECO:0000256" key="2">
    <source>
        <dbReference type="ARBA" id="ARBA00022857"/>
    </source>
</evidence>
<dbReference type="PANTHER" id="PTHR24320:SF282">
    <property type="entry name" value="WW DOMAIN-CONTAINING OXIDOREDUCTASE"/>
    <property type="match status" value="1"/>
</dbReference>
<dbReference type="Pfam" id="PF00106">
    <property type="entry name" value="adh_short"/>
    <property type="match status" value="1"/>
</dbReference>
<dbReference type="AlphaFoldDB" id="A0AAN6TMG8"/>
<organism evidence="4 5">
    <name type="scientific">Canariomyces notabilis</name>
    <dbReference type="NCBI Taxonomy" id="2074819"/>
    <lineage>
        <taxon>Eukaryota</taxon>
        <taxon>Fungi</taxon>
        <taxon>Dikarya</taxon>
        <taxon>Ascomycota</taxon>
        <taxon>Pezizomycotina</taxon>
        <taxon>Sordariomycetes</taxon>
        <taxon>Sordariomycetidae</taxon>
        <taxon>Sordariales</taxon>
        <taxon>Chaetomiaceae</taxon>
        <taxon>Canariomyces</taxon>
    </lineage>
</organism>
<dbReference type="SUPFAM" id="SSF51735">
    <property type="entry name" value="NAD(P)-binding Rossmann-fold domains"/>
    <property type="match status" value="1"/>
</dbReference>
<dbReference type="PANTHER" id="PTHR24320">
    <property type="entry name" value="RETINOL DEHYDROGENASE"/>
    <property type="match status" value="1"/>
</dbReference>
<keyword evidence="3" id="KW-0560">Oxidoreductase</keyword>
<name>A0AAN6TMG8_9PEZI</name>
<protein>
    <submittedName>
        <fullName evidence="4">NAD(P)-binding protein</fullName>
    </submittedName>
</protein>
<evidence type="ECO:0000313" key="4">
    <source>
        <dbReference type="EMBL" id="KAK4117227.1"/>
    </source>
</evidence>
<evidence type="ECO:0000313" key="5">
    <source>
        <dbReference type="Proteomes" id="UP001302812"/>
    </source>
</evidence>
<accession>A0AAN6TMG8</accession>
<sequence>MFWGPKSVSFNPAKDIPPLTDKVILVTGANVGLGKQAVLEFARHHPRLIWLGARSVQKGNAAADEIRRQVPGAPIRVLDIDLASFASVKKAAATVISNSSRLDILMLNAGIMATAPGLTANGYELQFGTNHMGHALLFKLLLPLLNKTATGSEDGGNPDKITDVRVVSLTSKAHNLPAKGGINFDSLKTPGEMLGTTARYGQSKLANLLWARQLARAHPQLTAVSVHPGMVQTELWDKTTGAWSILQPALRGFKKLLPTIEEGAKNQLWASVSPDVRSGEYYEPVGIPDLASALGKDDELARRLWEWTERELEEHVL</sequence>
<dbReference type="EMBL" id="MU853332">
    <property type="protein sequence ID" value="KAK4117227.1"/>
    <property type="molecule type" value="Genomic_DNA"/>
</dbReference>
<keyword evidence="5" id="KW-1185">Reference proteome</keyword>
<keyword evidence="2" id="KW-0521">NADP</keyword>
<evidence type="ECO:0000256" key="3">
    <source>
        <dbReference type="ARBA" id="ARBA00023002"/>
    </source>
</evidence>